<name>A0AAW1KZZ5_SAPOF</name>
<evidence type="ECO:0000313" key="8">
    <source>
        <dbReference type="EMBL" id="KAK9726015.1"/>
    </source>
</evidence>
<sequence>MIISRLITSYILVIIFALFITKYFPQNILHQQKNAYKFSDSLEFLPIVDAFGPESLTFDPNGGGPYAGVSDGRIIKWVPHQRRWINFAFISSNREECEKRKNHEEKEDECGRPLGLRFNEKSGELYIADAYMGLMVVGRDGGLARKLVTEVDGITIGFTNGLDIDQESGLVYFTSSSTLFPRREYMSVILSNDKTGRLLQYNPHTDQTTTLLNNLSFPNGVSLTKNKDTVLIVETTTCQILRFRLQNPSSKSETATEVFTQLDGFPDNIKINSKGEFWVGIYSKRGEFLKWVLSVSWVGKSVVNLPFNGVKLSSIFGRFKAIGMAVKLDEEGKIVKVLEEKSGKLKFVSEVVEKDGDLWFGSVILPFVTLFKDFDSSL</sequence>
<dbReference type="PANTHER" id="PTHR10426">
    <property type="entry name" value="STRICTOSIDINE SYNTHASE-RELATED"/>
    <property type="match status" value="1"/>
</dbReference>
<dbReference type="InterPro" id="IPR018119">
    <property type="entry name" value="Strictosidine_synth_cons-reg"/>
</dbReference>
<evidence type="ECO:0000256" key="3">
    <source>
        <dbReference type="ARBA" id="ARBA00022554"/>
    </source>
</evidence>
<evidence type="ECO:0000256" key="5">
    <source>
        <dbReference type="ARBA" id="ARBA00023180"/>
    </source>
</evidence>
<accession>A0AAW1KZZ5</accession>
<dbReference type="PANTHER" id="PTHR10426:SF79">
    <property type="entry name" value="PROTEIN STRICTOSIDINE SYNTHASE-LIKE 2"/>
    <property type="match status" value="1"/>
</dbReference>
<gene>
    <name evidence="8" type="ORF">RND81_05G184800</name>
</gene>
<evidence type="ECO:0000256" key="2">
    <source>
        <dbReference type="ARBA" id="ARBA00009191"/>
    </source>
</evidence>
<dbReference type="Proteomes" id="UP001443914">
    <property type="component" value="Unassembled WGS sequence"/>
</dbReference>
<dbReference type="GO" id="GO:0016787">
    <property type="term" value="F:hydrolase activity"/>
    <property type="evidence" value="ECO:0007669"/>
    <property type="project" value="TreeGrafter"/>
</dbReference>
<dbReference type="AlphaFoldDB" id="A0AAW1KZZ5"/>
<evidence type="ECO:0000256" key="4">
    <source>
        <dbReference type="ARBA" id="ARBA00022729"/>
    </source>
</evidence>
<keyword evidence="4" id="KW-0732">Signal</keyword>
<organism evidence="8 9">
    <name type="scientific">Saponaria officinalis</name>
    <name type="common">Common soapwort</name>
    <name type="synonym">Lychnis saponaria</name>
    <dbReference type="NCBI Taxonomy" id="3572"/>
    <lineage>
        <taxon>Eukaryota</taxon>
        <taxon>Viridiplantae</taxon>
        <taxon>Streptophyta</taxon>
        <taxon>Embryophyta</taxon>
        <taxon>Tracheophyta</taxon>
        <taxon>Spermatophyta</taxon>
        <taxon>Magnoliopsida</taxon>
        <taxon>eudicotyledons</taxon>
        <taxon>Gunneridae</taxon>
        <taxon>Pentapetalae</taxon>
        <taxon>Caryophyllales</taxon>
        <taxon>Caryophyllaceae</taxon>
        <taxon>Caryophylleae</taxon>
        <taxon>Saponaria</taxon>
    </lineage>
</organism>
<keyword evidence="6" id="KW-0472">Membrane</keyword>
<proteinExistence type="inferred from homology"/>
<feature type="domain" description="Strictosidine synthase conserved region" evidence="7">
    <location>
        <begin position="160"/>
        <end position="245"/>
    </location>
</feature>
<dbReference type="GO" id="GO:0012505">
    <property type="term" value="C:endomembrane system"/>
    <property type="evidence" value="ECO:0007669"/>
    <property type="project" value="TreeGrafter"/>
</dbReference>
<keyword evidence="5" id="KW-0325">Glycoprotein</keyword>
<protein>
    <recommendedName>
        <fullName evidence="7">Strictosidine synthase conserved region domain-containing protein</fullName>
    </recommendedName>
</protein>
<evidence type="ECO:0000256" key="1">
    <source>
        <dbReference type="ARBA" id="ARBA00004116"/>
    </source>
</evidence>
<dbReference type="Pfam" id="PF03088">
    <property type="entry name" value="Str_synth"/>
    <property type="match status" value="1"/>
</dbReference>
<dbReference type="Gene3D" id="2.120.10.30">
    <property type="entry name" value="TolB, C-terminal domain"/>
    <property type="match status" value="1"/>
</dbReference>
<dbReference type="GO" id="GO:0005773">
    <property type="term" value="C:vacuole"/>
    <property type="evidence" value="ECO:0007669"/>
    <property type="project" value="UniProtKB-SubCell"/>
</dbReference>
<dbReference type="InterPro" id="IPR011042">
    <property type="entry name" value="6-blade_b-propeller_TolB-like"/>
</dbReference>
<comment type="similarity">
    <text evidence="2">Belongs to the strictosidine synthase family.</text>
</comment>
<comment type="caution">
    <text evidence="8">The sequence shown here is derived from an EMBL/GenBank/DDBJ whole genome shotgun (WGS) entry which is preliminary data.</text>
</comment>
<keyword evidence="3" id="KW-0926">Vacuole</keyword>
<dbReference type="SUPFAM" id="SSF63829">
    <property type="entry name" value="Calcium-dependent phosphotriesterase"/>
    <property type="match status" value="1"/>
</dbReference>
<reference evidence="8" key="1">
    <citation type="submission" date="2024-03" db="EMBL/GenBank/DDBJ databases">
        <title>WGS assembly of Saponaria officinalis var. Norfolk2.</title>
        <authorList>
            <person name="Jenkins J."/>
            <person name="Shu S."/>
            <person name="Grimwood J."/>
            <person name="Barry K."/>
            <person name="Goodstein D."/>
            <person name="Schmutz J."/>
            <person name="Leebens-Mack J."/>
            <person name="Osbourn A."/>
        </authorList>
    </citation>
    <scope>NUCLEOTIDE SEQUENCE [LARGE SCALE GENOMIC DNA]</scope>
    <source>
        <strain evidence="8">JIC</strain>
    </source>
</reference>
<keyword evidence="6" id="KW-1133">Transmembrane helix</keyword>
<dbReference type="FunFam" id="2.120.10.30:FF:000032">
    <property type="entry name" value="Protein STRICTOSIDINE SYNTHASE-LIKE 13"/>
    <property type="match status" value="1"/>
</dbReference>
<evidence type="ECO:0000259" key="7">
    <source>
        <dbReference type="Pfam" id="PF03088"/>
    </source>
</evidence>
<feature type="transmembrane region" description="Helical" evidence="6">
    <location>
        <begin position="7"/>
        <end position="24"/>
    </location>
</feature>
<evidence type="ECO:0000313" key="9">
    <source>
        <dbReference type="Proteomes" id="UP001443914"/>
    </source>
</evidence>
<dbReference type="EMBL" id="JBDFQZ010000005">
    <property type="protein sequence ID" value="KAK9726015.1"/>
    <property type="molecule type" value="Genomic_DNA"/>
</dbReference>
<comment type="subcellular location">
    <subcellularLocation>
        <location evidence="1">Vacuole</location>
    </subcellularLocation>
</comment>
<dbReference type="Pfam" id="PF20067">
    <property type="entry name" value="SSL_N"/>
    <property type="match status" value="1"/>
</dbReference>
<keyword evidence="6" id="KW-0812">Transmembrane</keyword>
<keyword evidence="9" id="KW-1185">Reference proteome</keyword>
<evidence type="ECO:0000256" key="6">
    <source>
        <dbReference type="SAM" id="Phobius"/>
    </source>
</evidence>